<evidence type="ECO:0000256" key="5">
    <source>
        <dbReference type="ARBA" id="ARBA00023015"/>
    </source>
</evidence>
<evidence type="ECO:0000259" key="8">
    <source>
        <dbReference type="Pfam" id="PF04316"/>
    </source>
</evidence>
<comment type="caution">
    <text evidence="9">The sequence shown here is derived from an EMBL/GenBank/DDBJ whole genome shotgun (WGS) entry which is preliminary data.</text>
</comment>
<keyword evidence="6" id="KW-0804">Transcription</keyword>
<proteinExistence type="inferred from homology"/>
<organism evidence="9 10">
    <name type="scientific">Rossellomorea marisflavi</name>
    <dbReference type="NCBI Taxonomy" id="189381"/>
    <lineage>
        <taxon>Bacteria</taxon>
        <taxon>Bacillati</taxon>
        <taxon>Bacillota</taxon>
        <taxon>Bacilli</taxon>
        <taxon>Bacillales</taxon>
        <taxon>Bacillaceae</taxon>
        <taxon>Rossellomorea</taxon>
    </lineage>
</organism>
<accession>A0A0M0G1F1</accession>
<sequence length="88" mass="9870">MKINQIGNYNIQAYKQQQNKADQPVKGGSAPSDKVEISSRAKEMQEVSRLENDRQVKVDALKEQVQSGNYTIQAGSIAKSLKQFYHGE</sequence>
<dbReference type="InterPro" id="IPR031316">
    <property type="entry name" value="FlgM_C"/>
</dbReference>
<name>A0A0M0G1F1_9BACI</name>
<evidence type="ECO:0000256" key="6">
    <source>
        <dbReference type="ARBA" id="ARBA00023163"/>
    </source>
</evidence>
<dbReference type="EMBL" id="LGUE01000005">
    <property type="protein sequence ID" value="KON83640.1"/>
    <property type="molecule type" value="Genomic_DNA"/>
</dbReference>
<evidence type="ECO:0000256" key="4">
    <source>
        <dbReference type="ARBA" id="ARBA00022795"/>
    </source>
</evidence>
<evidence type="ECO:0000256" key="7">
    <source>
        <dbReference type="SAM" id="MobiDB-lite"/>
    </source>
</evidence>
<keyword evidence="3" id="KW-0678">Repressor</keyword>
<gene>
    <name evidence="9" type="ORF">AF331_15800</name>
</gene>
<keyword evidence="10" id="KW-1185">Reference proteome</keyword>
<dbReference type="Pfam" id="PF04316">
    <property type="entry name" value="FlgM"/>
    <property type="match status" value="1"/>
</dbReference>
<dbReference type="NCBIfam" id="TIGR03824">
    <property type="entry name" value="FlgM_jcvi"/>
    <property type="match status" value="1"/>
</dbReference>
<dbReference type="Proteomes" id="UP000037405">
    <property type="component" value="Unassembled WGS sequence"/>
</dbReference>
<dbReference type="AlphaFoldDB" id="A0A0M0G1F1"/>
<dbReference type="RefSeq" id="WP_053429063.1">
    <property type="nucleotide sequence ID" value="NZ_LGUE01000005.1"/>
</dbReference>
<keyword evidence="4" id="KW-1005">Bacterial flagellum biogenesis</keyword>
<dbReference type="GO" id="GO:0045892">
    <property type="term" value="P:negative regulation of DNA-templated transcription"/>
    <property type="evidence" value="ECO:0007669"/>
    <property type="project" value="InterPro"/>
</dbReference>
<dbReference type="PATRIC" id="fig|189381.12.peg.4147"/>
<evidence type="ECO:0000256" key="1">
    <source>
        <dbReference type="ARBA" id="ARBA00005322"/>
    </source>
</evidence>
<comment type="similarity">
    <text evidence="1">Belongs to the FlgM family.</text>
</comment>
<dbReference type="STRING" id="189381.GCA_900166615_02018"/>
<evidence type="ECO:0000313" key="10">
    <source>
        <dbReference type="Proteomes" id="UP000037405"/>
    </source>
</evidence>
<dbReference type="InterPro" id="IPR035890">
    <property type="entry name" value="Anti-sigma-28_factor_FlgM_sf"/>
</dbReference>
<dbReference type="SUPFAM" id="SSF101498">
    <property type="entry name" value="Anti-sigma factor FlgM"/>
    <property type="match status" value="1"/>
</dbReference>
<dbReference type="OrthoDB" id="2991036at2"/>
<feature type="domain" description="Anti-sigma-28 factor FlgM C-terminal" evidence="8">
    <location>
        <begin position="33"/>
        <end position="81"/>
    </location>
</feature>
<dbReference type="InterPro" id="IPR007412">
    <property type="entry name" value="FlgM"/>
</dbReference>
<evidence type="ECO:0000313" key="9">
    <source>
        <dbReference type="EMBL" id="KON83640.1"/>
    </source>
</evidence>
<reference evidence="10" key="1">
    <citation type="submission" date="2015-07" db="EMBL/GenBank/DDBJ databases">
        <title>Fjat-14235 jcm11544.</title>
        <authorList>
            <person name="Liu B."/>
            <person name="Wang J."/>
            <person name="Zhu Y."/>
            <person name="Liu G."/>
            <person name="Chen Q."/>
            <person name="Chen Z."/>
            <person name="Lan J."/>
            <person name="Che J."/>
            <person name="Ge C."/>
            <person name="Shi H."/>
            <person name="Pan Z."/>
            <person name="Liu X."/>
        </authorList>
    </citation>
    <scope>NUCLEOTIDE SEQUENCE [LARGE SCALE GENOMIC DNA]</scope>
    <source>
        <strain evidence="10">JCM 11544</strain>
    </source>
</reference>
<feature type="region of interest" description="Disordered" evidence="7">
    <location>
        <begin position="15"/>
        <end position="34"/>
    </location>
</feature>
<evidence type="ECO:0000256" key="2">
    <source>
        <dbReference type="ARBA" id="ARBA00017823"/>
    </source>
</evidence>
<keyword evidence="5" id="KW-0805">Transcription regulation</keyword>
<dbReference type="GO" id="GO:0044781">
    <property type="term" value="P:bacterial-type flagellum organization"/>
    <property type="evidence" value="ECO:0007669"/>
    <property type="project" value="UniProtKB-KW"/>
</dbReference>
<evidence type="ECO:0000256" key="3">
    <source>
        <dbReference type="ARBA" id="ARBA00022491"/>
    </source>
</evidence>
<protein>
    <recommendedName>
        <fullName evidence="2">Negative regulator of flagellin synthesis</fullName>
    </recommendedName>
</protein>